<dbReference type="GO" id="GO:0008237">
    <property type="term" value="F:metallopeptidase activity"/>
    <property type="evidence" value="ECO:0007669"/>
    <property type="project" value="InterPro"/>
</dbReference>
<evidence type="ECO:0000256" key="9">
    <source>
        <dbReference type="PIRSR" id="PIRSR601548-8"/>
    </source>
</evidence>
<feature type="signal peptide" evidence="10">
    <location>
        <begin position="1"/>
        <end position="25"/>
    </location>
</feature>
<dbReference type="AlphaFoldDB" id="A0A975G4S2"/>
<accession>A0A975G4S2</accession>
<protein>
    <submittedName>
        <fullName evidence="11">M2 family metallopeptidase</fullName>
    </submittedName>
</protein>
<keyword evidence="3" id="KW-0325">Glycoprotein</keyword>
<dbReference type="PANTHER" id="PTHR10514:SF27">
    <property type="entry name" value="ANGIOTENSIN-CONVERTING ENZYME"/>
    <property type="match status" value="1"/>
</dbReference>
<feature type="binding site" evidence="7">
    <location>
        <position position="401"/>
    </location>
    <ligand>
        <name>Zn(2+)</name>
        <dbReference type="ChEBI" id="CHEBI:29105"/>
        <label>1</label>
        <note>catalytic</note>
    </ligand>
</feature>
<evidence type="ECO:0000313" key="11">
    <source>
        <dbReference type="EMBL" id="QUD90784.1"/>
    </source>
</evidence>
<dbReference type="GO" id="GO:0006508">
    <property type="term" value="P:proteolysis"/>
    <property type="evidence" value="ECO:0007669"/>
    <property type="project" value="InterPro"/>
</dbReference>
<keyword evidence="7" id="KW-0479">Metal-binding</keyword>
<sequence length="604" mass="66843">MKSKLLAACAAAALSCALASPIAAADAPPTAAEAKAFVDAAEADLAALSEYGAHAGWVQATYINADSNWLAAKANAENTEAAVKYAKQAARFDHVEVDPVTRRKLYLLEQAVVLPAPARAGAAKELADLQADLDTLYSTGKFTYQGKTLTLDDMQDILRTSRDPAETKALWEGWRTVSPKMKDDYVKLVALANQGSKALGYADTGALWRSWYDMPPDRFGGEMDRLWGQVAPLYKSLHCYVRGRLNERYGDAVQPRTGPIRADLTGNMWGQAWGDIYDIVQPKGGTGLGYDLTANLVKQGYDATRIVKTGEGWYQSLGFAPLPQTFWERSMITRPRDREVVCHPSAWDVDNKDDLRIKACFTVTADDFYTAHHELGHNMYQRAYADQPFLFKGGANDGFHEAIGDFAGLNALTPDYLKQVGLIDTVPGTDADIPYLLKIALDKVAILPFAYLVDKWRWEVFSGQVTPDHYNDAWWDLVRKYQGMAPPAPRPADAFDPGAKFHVADNTPYARYFLADIYEFQFYRAACRQAGWKGPLNRCSVYGNKAVGEKFAAMLKLGQSRPWPEALKTFTGEDDIDASAITDYFAPLAKWLAVQNKGERCEAV</sequence>
<feature type="active site" description="Proton acceptor 2" evidence="5">
    <location>
        <position position="374"/>
    </location>
</feature>
<name>A0A975G4S2_9CAUL</name>
<dbReference type="SUPFAM" id="SSF55486">
    <property type="entry name" value="Metalloproteases ('zincins'), catalytic domain"/>
    <property type="match status" value="1"/>
</dbReference>
<evidence type="ECO:0000313" key="12">
    <source>
        <dbReference type="Proteomes" id="UP000676409"/>
    </source>
</evidence>
<feature type="binding site" evidence="7">
    <location>
        <position position="373"/>
    </location>
    <ligand>
        <name>Zn(2+)</name>
        <dbReference type="ChEBI" id="CHEBI:29105"/>
        <label>1</label>
        <note>catalytic</note>
    </ligand>
</feature>
<dbReference type="PROSITE" id="PS52011">
    <property type="entry name" value="PEPTIDASE_M2"/>
    <property type="match status" value="1"/>
</dbReference>
<dbReference type="PROSITE" id="PS51257">
    <property type="entry name" value="PROKAR_LIPOPROTEIN"/>
    <property type="match status" value="1"/>
</dbReference>
<dbReference type="InterPro" id="IPR001548">
    <property type="entry name" value="Peptidase_M2"/>
</dbReference>
<reference evidence="11" key="1">
    <citation type="submission" date="2021-04" db="EMBL/GenBank/DDBJ databases">
        <title>The complete genome sequence of Caulobacter sp. S6.</title>
        <authorList>
            <person name="Tang Y."/>
            <person name="Ouyang W."/>
            <person name="Liu Q."/>
            <person name="Huang B."/>
            <person name="Guo Z."/>
            <person name="Lei P."/>
        </authorList>
    </citation>
    <scope>NUCLEOTIDE SEQUENCE</scope>
    <source>
        <strain evidence="11">S6</strain>
    </source>
</reference>
<evidence type="ECO:0000256" key="4">
    <source>
        <dbReference type="PIRSR" id="PIRSR601548-1"/>
    </source>
</evidence>
<feature type="active site" description="Proton donor 1" evidence="4">
    <location>
        <position position="502"/>
    </location>
</feature>
<gene>
    <name evidence="11" type="ORF">KCG34_14895</name>
</gene>
<feature type="active site" description="Proton donor 2" evidence="5">
    <location>
        <position position="502"/>
    </location>
</feature>
<dbReference type="GO" id="GO:0008241">
    <property type="term" value="F:peptidyl-dipeptidase activity"/>
    <property type="evidence" value="ECO:0007669"/>
    <property type="project" value="InterPro"/>
</dbReference>
<evidence type="ECO:0000256" key="10">
    <source>
        <dbReference type="SAM" id="SignalP"/>
    </source>
</evidence>
<feature type="disulfide bond" evidence="8">
    <location>
        <begin position="342"/>
        <end position="360"/>
    </location>
</feature>
<feature type="chain" id="PRO_5037961464" evidence="10">
    <location>
        <begin position="26"/>
        <end position="604"/>
    </location>
</feature>
<evidence type="ECO:0000256" key="1">
    <source>
        <dbReference type="ARBA" id="ARBA00022729"/>
    </source>
</evidence>
<dbReference type="Gene3D" id="1.10.1370.30">
    <property type="match status" value="1"/>
</dbReference>
<dbReference type="KEGG" id="caul:KCG34_14895"/>
<dbReference type="Proteomes" id="UP000676409">
    <property type="component" value="Chromosome"/>
</dbReference>
<evidence type="ECO:0000256" key="5">
    <source>
        <dbReference type="PIRSR" id="PIRSR601548-11"/>
    </source>
</evidence>
<evidence type="ECO:0000256" key="6">
    <source>
        <dbReference type="PIRSR" id="PIRSR601548-2"/>
    </source>
</evidence>
<feature type="binding site" evidence="6">
    <location>
        <position position="511"/>
    </location>
    <ligand>
        <name>chloride</name>
        <dbReference type="ChEBI" id="CHEBI:17996"/>
        <label>1</label>
    </ligand>
</feature>
<evidence type="ECO:0000256" key="8">
    <source>
        <dbReference type="PIRSR" id="PIRSR601548-4"/>
    </source>
</evidence>
<dbReference type="EMBL" id="CP073078">
    <property type="protein sequence ID" value="QUD90784.1"/>
    <property type="molecule type" value="Genomic_DNA"/>
</dbReference>
<evidence type="ECO:0000256" key="2">
    <source>
        <dbReference type="ARBA" id="ARBA00023157"/>
    </source>
</evidence>
<dbReference type="GO" id="GO:0016020">
    <property type="term" value="C:membrane"/>
    <property type="evidence" value="ECO:0007669"/>
    <property type="project" value="InterPro"/>
</dbReference>
<organism evidence="11 12">
    <name type="scientific">Phenylobacterium montanum</name>
    <dbReference type="NCBI Taxonomy" id="2823693"/>
    <lineage>
        <taxon>Bacteria</taxon>
        <taxon>Pseudomonadati</taxon>
        <taxon>Pseudomonadota</taxon>
        <taxon>Alphaproteobacteria</taxon>
        <taxon>Caulobacterales</taxon>
        <taxon>Caulobacteraceae</taxon>
        <taxon>Phenylobacterium</taxon>
    </lineage>
</organism>
<keyword evidence="12" id="KW-1185">Reference proteome</keyword>
<feature type="disulfide bond" evidence="8">
    <location>
        <begin position="527"/>
        <end position="539"/>
    </location>
</feature>
<feature type="binding site" evidence="6">
    <location>
        <position position="212"/>
    </location>
    <ligand>
        <name>chloride</name>
        <dbReference type="ChEBI" id="CHEBI:17996"/>
        <label>1</label>
    </ligand>
</feature>
<feature type="binding site" evidence="9">
    <location>
        <position position="377"/>
    </location>
    <ligand>
        <name>Zn(2+)</name>
        <dbReference type="ChEBI" id="CHEBI:29105"/>
        <label>2</label>
        <note>catalytic</note>
    </ligand>
</feature>
<feature type="binding site" evidence="9">
    <location>
        <position position="373"/>
    </location>
    <ligand>
        <name>Zn(2+)</name>
        <dbReference type="ChEBI" id="CHEBI:29105"/>
        <label>2</label>
        <note>catalytic</note>
    </ligand>
</feature>
<feature type="active site" description="Proton acceptor 1" evidence="4">
    <location>
        <position position="374"/>
    </location>
</feature>
<feature type="binding site" evidence="9">
    <location>
        <position position="401"/>
    </location>
    <ligand>
        <name>Zn(2+)</name>
        <dbReference type="ChEBI" id="CHEBI:29105"/>
        <label>2</label>
        <note>catalytic</note>
    </ligand>
</feature>
<dbReference type="PRINTS" id="PR00791">
    <property type="entry name" value="PEPDIPTASEA"/>
</dbReference>
<feature type="binding site" evidence="7">
    <location>
        <position position="377"/>
    </location>
    <ligand>
        <name>Zn(2+)</name>
        <dbReference type="ChEBI" id="CHEBI:29105"/>
        <label>1</label>
        <note>catalytic</note>
    </ligand>
</feature>
<evidence type="ECO:0000256" key="3">
    <source>
        <dbReference type="ARBA" id="ARBA00023180"/>
    </source>
</evidence>
<dbReference type="CDD" id="cd06461">
    <property type="entry name" value="M2_ACE"/>
    <property type="match status" value="1"/>
</dbReference>
<dbReference type="Pfam" id="PF01401">
    <property type="entry name" value="Peptidase_M2"/>
    <property type="match status" value="1"/>
</dbReference>
<proteinExistence type="predicted"/>
<keyword evidence="1 10" id="KW-0732">Signal</keyword>
<keyword evidence="2 8" id="KW-1015">Disulfide bond</keyword>
<dbReference type="PANTHER" id="PTHR10514">
    <property type="entry name" value="ANGIOTENSIN-CONVERTING ENZYME"/>
    <property type="match status" value="1"/>
</dbReference>
<evidence type="ECO:0000256" key="7">
    <source>
        <dbReference type="PIRSR" id="PIRSR601548-3"/>
    </source>
</evidence>
<keyword evidence="7" id="KW-0862">Zinc</keyword>